<dbReference type="Pfam" id="PF00620">
    <property type="entry name" value="RhoGAP"/>
    <property type="match status" value="1"/>
</dbReference>
<name>A0A8J5KKQ9_ZINOF</name>
<feature type="compositionally biased region" description="Basic and acidic residues" evidence="2">
    <location>
        <begin position="36"/>
        <end position="55"/>
    </location>
</feature>
<feature type="region of interest" description="Disordered" evidence="2">
    <location>
        <begin position="1"/>
        <end position="57"/>
    </location>
</feature>
<protein>
    <submittedName>
        <fullName evidence="5">Uncharacterized protein</fullName>
    </submittedName>
</protein>
<organism evidence="5 6">
    <name type="scientific">Zingiber officinale</name>
    <name type="common">Ginger</name>
    <name type="synonym">Amomum zingiber</name>
    <dbReference type="NCBI Taxonomy" id="94328"/>
    <lineage>
        <taxon>Eukaryota</taxon>
        <taxon>Viridiplantae</taxon>
        <taxon>Streptophyta</taxon>
        <taxon>Embryophyta</taxon>
        <taxon>Tracheophyta</taxon>
        <taxon>Spermatophyta</taxon>
        <taxon>Magnoliopsida</taxon>
        <taxon>Liliopsida</taxon>
        <taxon>Zingiberales</taxon>
        <taxon>Zingiberaceae</taxon>
        <taxon>Zingiber</taxon>
    </lineage>
</organism>
<dbReference type="Pfam" id="PF00786">
    <property type="entry name" value="PBD"/>
    <property type="match status" value="1"/>
</dbReference>
<feature type="domain" description="CRIB" evidence="3">
    <location>
        <begin position="92"/>
        <end position="105"/>
    </location>
</feature>
<dbReference type="PANTHER" id="PTHR23177:SF64">
    <property type="entry name" value="RHO GTPASE-ACTIVATING PROTEIN 1"/>
    <property type="match status" value="1"/>
</dbReference>
<dbReference type="SMART" id="SM00324">
    <property type="entry name" value="RhoGAP"/>
    <property type="match status" value="1"/>
</dbReference>
<dbReference type="GO" id="GO:0005096">
    <property type="term" value="F:GTPase activator activity"/>
    <property type="evidence" value="ECO:0007669"/>
    <property type="project" value="UniProtKB-KW"/>
</dbReference>
<dbReference type="SMART" id="SM00285">
    <property type="entry name" value="PBD"/>
    <property type="match status" value="1"/>
</dbReference>
<keyword evidence="6" id="KW-1185">Reference proteome</keyword>
<dbReference type="InterPro" id="IPR044785">
    <property type="entry name" value="RopGAP1-5"/>
</dbReference>
<evidence type="ECO:0000259" key="3">
    <source>
        <dbReference type="PROSITE" id="PS50108"/>
    </source>
</evidence>
<accession>A0A8J5KKQ9</accession>
<evidence type="ECO:0000256" key="2">
    <source>
        <dbReference type="SAM" id="MobiDB-lite"/>
    </source>
</evidence>
<proteinExistence type="predicted"/>
<keyword evidence="1" id="KW-0343">GTPase activation</keyword>
<dbReference type="PROSITE" id="PS50108">
    <property type="entry name" value="CRIB"/>
    <property type="match status" value="1"/>
</dbReference>
<dbReference type="GO" id="GO:0007165">
    <property type="term" value="P:signal transduction"/>
    <property type="evidence" value="ECO:0007669"/>
    <property type="project" value="InterPro"/>
</dbReference>
<feature type="compositionally biased region" description="Basic residues" evidence="2">
    <location>
        <begin position="414"/>
        <end position="435"/>
    </location>
</feature>
<evidence type="ECO:0000256" key="1">
    <source>
        <dbReference type="ARBA" id="ARBA00022468"/>
    </source>
</evidence>
<dbReference type="CDD" id="cd00159">
    <property type="entry name" value="RhoGAP"/>
    <property type="match status" value="1"/>
</dbReference>
<dbReference type="FunFam" id="1.10.555.10:FF:000046">
    <property type="entry name" value="Rho GTPase-activating protein 5"/>
    <property type="match status" value="1"/>
</dbReference>
<dbReference type="CDD" id="cd00132">
    <property type="entry name" value="CRIB"/>
    <property type="match status" value="1"/>
</dbReference>
<sequence length="464" mass="51494">MAEVLRFRSRFSSSPPRRELYCDPSDGSCGEDEEEGRGRSIREAVERKEERKSGGGEEEEGQLSVLALLLTVLRKSLLGCKAVAVVDEAMEISWPTDVQHVAHVTFDRFRGFLGLPVEFEPEVPRRAPCASATIFGISAESMQCSYDSRGNSFPTILLLMQCRLYEQGGLWAEGIFRINGENDQEEYVRHQLNNGIVPEGIDVHCLAGLLKAWFRELPSGLLDSLSSDQIMQCRTEEDCARLATLLPLTEAALLDWSINLMADVAQQEHLNKMNAHNIATVFAPNMTQMADPLTALMHAVQVMNFLKVLILKTLKERQGSSFDDVFVFSADPSDDNGCGSPPYNLKICNHQGSHHVHVIKHQQPLLLNPFRVAGEKSSSYENSASKENALPLTGSSNAQELSANCCNFPVHSNSPRKKGRRLSSPNHRKGRRTKGAKASMKDEKSQETSNLSRINSKAERVEAI</sequence>
<dbReference type="PANTHER" id="PTHR23177">
    <property type="entry name" value="MKIAA1688 PROTEIN"/>
    <property type="match status" value="1"/>
</dbReference>
<dbReference type="AlphaFoldDB" id="A0A8J5KKQ9"/>
<evidence type="ECO:0000313" key="6">
    <source>
        <dbReference type="Proteomes" id="UP000734854"/>
    </source>
</evidence>
<dbReference type="InterPro" id="IPR000198">
    <property type="entry name" value="RhoGAP_dom"/>
</dbReference>
<evidence type="ECO:0000313" key="5">
    <source>
        <dbReference type="EMBL" id="KAG6487368.1"/>
    </source>
</evidence>
<dbReference type="OrthoDB" id="185175at2759"/>
<gene>
    <name evidence="5" type="ORF">ZIOFF_055954</name>
</gene>
<reference evidence="5 6" key="1">
    <citation type="submission" date="2020-08" db="EMBL/GenBank/DDBJ databases">
        <title>Plant Genome Project.</title>
        <authorList>
            <person name="Zhang R.-G."/>
        </authorList>
    </citation>
    <scope>NUCLEOTIDE SEQUENCE [LARGE SCALE GENOMIC DNA]</scope>
    <source>
        <tissue evidence="5">Rhizome</tissue>
    </source>
</reference>
<comment type="caution">
    <text evidence="5">The sequence shown here is derived from an EMBL/GenBank/DDBJ whole genome shotgun (WGS) entry which is preliminary data.</text>
</comment>
<dbReference type="EMBL" id="JACMSC010000015">
    <property type="protein sequence ID" value="KAG6487368.1"/>
    <property type="molecule type" value="Genomic_DNA"/>
</dbReference>
<dbReference type="Proteomes" id="UP000734854">
    <property type="component" value="Unassembled WGS sequence"/>
</dbReference>
<dbReference type="InterPro" id="IPR000095">
    <property type="entry name" value="CRIB_dom"/>
</dbReference>
<feature type="region of interest" description="Disordered" evidence="2">
    <location>
        <begin position="408"/>
        <end position="464"/>
    </location>
</feature>
<evidence type="ECO:0000259" key="4">
    <source>
        <dbReference type="PROSITE" id="PS50238"/>
    </source>
</evidence>
<feature type="domain" description="Rho-GAP" evidence="4">
    <location>
        <begin position="137"/>
        <end position="322"/>
    </location>
</feature>
<dbReference type="PROSITE" id="PS50238">
    <property type="entry name" value="RHOGAP"/>
    <property type="match status" value="1"/>
</dbReference>